<feature type="domain" description="Heterokaryon incompatibility" evidence="1">
    <location>
        <begin position="39"/>
        <end position="208"/>
    </location>
</feature>
<dbReference type="InterPro" id="IPR010730">
    <property type="entry name" value="HET"/>
</dbReference>
<name>A0AAW0RE11_9PEZI</name>
<comment type="caution">
    <text evidence="2">The sequence shown here is derived from an EMBL/GenBank/DDBJ whole genome shotgun (WGS) entry which is preliminary data.</text>
</comment>
<reference evidence="2 3" key="1">
    <citation type="submission" date="2023-01" db="EMBL/GenBank/DDBJ databases">
        <title>Analysis of 21 Apiospora genomes using comparative genomics revels a genus with tremendous synthesis potential of carbohydrate active enzymes and secondary metabolites.</title>
        <authorList>
            <person name="Sorensen T."/>
        </authorList>
    </citation>
    <scope>NUCLEOTIDE SEQUENCE [LARGE SCALE GENOMIC DNA]</scope>
    <source>
        <strain evidence="2 3">CBS 117206</strain>
    </source>
</reference>
<accession>A0AAW0RE11</accession>
<protein>
    <recommendedName>
        <fullName evidence="1">Heterokaryon incompatibility domain-containing protein</fullName>
    </recommendedName>
</protein>
<dbReference type="EMBL" id="JAQQWP010000001">
    <property type="protein sequence ID" value="KAK8133121.1"/>
    <property type="molecule type" value="Genomic_DNA"/>
</dbReference>
<organism evidence="2 3">
    <name type="scientific">Apiospora kogelbergensis</name>
    <dbReference type="NCBI Taxonomy" id="1337665"/>
    <lineage>
        <taxon>Eukaryota</taxon>
        <taxon>Fungi</taxon>
        <taxon>Dikarya</taxon>
        <taxon>Ascomycota</taxon>
        <taxon>Pezizomycotina</taxon>
        <taxon>Sordariomycetes</taxon>
        <taxon>Xylariomycetidae</taxon>
        <taxon>Amphisphaeriales</taxon>
        <taxon>Apiosporaceae</taxon>
        <taxon>Apiospora</taxon>
    </lineage>
</organism>
<evidence type="ECO:0000313" key="3">
    <source>
        <dbReference type="Proteomes" id="UP001392437"/>
    </source>
</evidence>
<dbReference type="AlphaFoldDB" id="A0AAW0RE11"/>
<sequence>MRDPDGIGDWPRRLLHVPSMTSLPWRPGNMYGQFDSPRYNVVSYTWGRFRLDLAREHSNSKQGLPIQGVEWPIPPIDPEHFTEGELDVVLQRMAEAYSVDFVWIDVACIDQRRGSKEGYLEVGRQAAIFRGARQIFIWWTKFTGDRTRALWDRILEGTTYVEESIIRPPSSLSQEELELSFFNFKELDDNITIFLSDPWFSSLWTLQEAFLGSTAQVLCRDGNPLSRGIVHNGFRFITSVFDAVSNDCARALSAHDSILQTFPRLATLCTNIHQAVQQRALPELIHVNKLGLYAAAGRRTASEPLDYIYGIQQIFGYRVGATRVDTDPNQDWTLGDLEEELAREIIADCPVRSQMHVFQQPMSYGKRWHISRSSHVPVPLAGMGHMYTELWECPISSQYTLEVHKFGDIALLRFWGHMCEYTRLHASWMKPVDAHGNEYCYFRVMLDAVSIDDAAKSGEPLEYRTVGHMRDIWRGLEQNKLSAWLANKYNSSQLMVLRLGSREERGQLGTLEPCEIVGLILLRGQSLEGLTYWHRIGFCHWVHGDEFADWQDTKNFLAARDDSPGWVQETGVFG</sequence>
<dbReference type="InterPro" id="IPR052895">
    <property type="entry name" value="HetReg/Transcr_Mod"/>
</dbReference>
<dbReference type="PANTHER" id="PTHR24148:SF64">
    <property type="entry name" value="HETEROKARYON INCOMPATIBILITY DOMAIN-CONTAINING PROTEIN"/>
    <property type="match status" value="1"/>
</dbReference>
<proteinExistence type="predicted"/>
<gene>
    <name evidence="2" type="ORF">PG999_001294</name>
</gene>
<evidence type="ECO:0000313" key="2">
    <source>
        <dbReference type="EMBL" id="KAK8133121.1"/>
    </source>
</evidence>
<keyword evidence="3" id="KW-1185">Reference proteome</keyword>
<dbReference type="Pfam" id="PF06985">
    <property type="entry name" value="HET"/>
    <property type="match status" value="1"/>
</dbReference>
<dbReference type="PANTHER" id="PTHR24148">
    <property type="entry name" value="ANKYRIN REPEAT DOMAIN-CONTAINING PROTEIN 39 HOMOLOG-RELATED"/>
    <property type="match status" value="1"/>
</dbReference>
<dbReference type="Proteomes" id="UP001392437">
    <property type="component" value="Unassembled WGS sequence"/>
</dbReference>
<evidence type="ECO:0000259" key="1">
    <source>
        <dbReference type="Pfam" id="PF06985"/>
    </source>
</evidence>